<accession>A0A9K3L3I1</accession>
<keyword evidence="4" id="KW-1185">Reference proteome</keyword>
<dbReference type="EMBL" id="JAGRRH010000016">
    <property type="protein sequence ID" value="KAG7354579.1"/>
    <property type="molecule type" value="Genomic_DNA"/>
</dbReference>
<dbReference type="GO" id="GO:0006635">
    <property type="term" value="P:fatty acid beta-oxidation"/>
    <property type="evidence" value="ECO:0007669"/>
    <property type="project" value="TreeGrafter"/>
</dbReference>
<feature type="domain" description="Enoyl-CoA hydratase/isomerase" evidence="2">
    <location>
        <begin position="42"/>
        <end position="244"/>
    </location>
</feature>
<feature type="region of interest" description="Disordered" evidence="1">
    <location>
        <begin position="91"/>
        <end position="125"/>
    </location>
</feature>
<reference evidence="3" key="1">
    <citation type="journal article" date="2021" name="Sci. Rep.">
        <title>Diploid genomic architecture of Nitzschia inconspicua, an elite biomass production diatom.</title>
        <authorList>
            <person name="Oliver A."/>
            <person name="Podell S."/>
            <person name="Pinowska A."/>
            <person name="Traller J.C."/>
            <person name="Smith S.R."/>
            <person name="McClure R."/>
            <person name="Beliaev A."/>
            <person name="Bohutskyi P."/>
            <person name="Hill E.A."/>
            <person name="Rabines A."/>
            <person name="Zheng H."/>
            <person name="Allen L.Z."/>
            <person name="Kuo A."/>
            <person name="Grigoriev I.V."/>
            <person name="Allen A.E."/>
            <person name="Hazlebeck D."/>
            <person name="Allen E.E."/>
        </authorList>
    </citation>
    <scope>NUCLEOTIDE SEQUENCE</scope>
    <source>
        <strain evidence="3">Hildebrandi</strain>
    </source>
</reference>
<gene>
    <name evidence="3" type="ORF">IV203_003935</name>
</gene>
<dbReference type="GO" id="GO:0005777">
    <property type="term" value="C:peroxisome"/>
    <property type="evidence" value="ECO:0007669"/>
    <property type="project" value="TreeGrafter"/>
</dbReference>
<dbReference type="Proteomes" id="UP000693970">
    <property type="component" value="Unassembled WGS sequence"/>
</dbReference>
<evidence type="ECO:0000313" key="4">
    <source>
        <dbReference type="Proteomes" id="UP000693970"/>
    </source>
</evidence>
<dbReference type="GO" id="GO:0004165">
    <property type="term" value="F:delta(3)-delta(2)-enoyl-CoA isomerase activity"/>
    <property type="evidence" value="ECO:0007669"/>
    <property type="project" value="TreeGrafter"/>
</dbReference>
<proteinExistence type="predicted"/>
<evidence type="ECO:0000313" key="3">
    <source>
        <dbReference type="EMBL" id="KAG7354579.1"/>
    </source>
</evidence>
<dbReference type="PANTHER" id="PTHR11941">
    <property type="entry name" value="ENOYL-COA HYDRATASE-RELATED"/>
    <property type="match status" value="1"/>
</dbReference>
<protein>
    <submittedName>
        <fullName evidence="3">NAD-binding 3-hydroxyacyl-CoA dehydrogenase</fullName>
    </submittedName>
</protein>
<comment type="caution">
    <text evidence="3">The sequence shown here is derived from an EMBL/GenBank/DDBJ whole genome shotgun (WGS) entry which is preliminary data.</text>
</comment>
<organism evidence="3 4">
    <name type="scientific">Nitzschia inconspicua</name>
    <dbReference type="NCBI Taxonomy" id="303405"/>
    <lineage>
        <taxon>Eukaryota</taxon>
        <taxon>Sar</taxon>
        <taxon>Stramenopiles</taxon>
        <taxon>Ochrophyta</taxon>
        <taxon>Bacillariophyta</taxon>
        <taxon>Bacillariophyceae</taxon>
        <taxon>Bacillariophycidae</taxon>
        <taxon>Bacillariales</taxon>
        <taxon>Bacillariaceae</taxon>
        <taxon>Nitzschia</taxon>
    </lineage>
</organism>
<feature type="compositionally biased region" description="Low complexity" evidence="1">
    <location>
        <begin position="100"/>
        <end position="121"/>
    </location>
</feature>
<name>A0A9K3L3I1_9STRA</name>
<dbReference type="OrthoDB" id="37539at2759"/>
<evidence type="ECO:0000256" key="1">
    <source>
        <dbReference type="SAM" id="MobiDB-lite"/>
    </source>
</evidence>
<dbReference type="Pfam" id="PF16113">
    <property type="entry name" value="ECH_2"/>
    <property type="match status" value="1"/>
</dbReference>
<dbReference type="InterPro" id="IPR045004">
    <property type="entry name" value="ECH_dom"/>
</dbReference>
<dbReference type="CDD" id="cd06558">
    <property type="entry name" value="crotonase-like"/>
    <property type="match status" value="1"/>
</dbReference>
<sequence>MTTLPSLEETQIQLKRLGDNNDKNYNSNKNHNTIFVMTMTGTPHKANVFSIPLIQRLDRLLDEVEANLPCTLVLQGNGQFFSAGFDLKALTGTSHRPPQNKKNSTNNQLQQQLQQQQTSTQPQGERLVEQSWKVLARLLVFPAPTIALMNGHAFGLGLFLALACDHRVMLESQEQNDKSNSSPTKLLCLPEITIGLPLGSGFAALAQCKMRNDTLRTAALTGKQFNTVEALHAGLIDAIIPAESDNHTKSNYFILPKRIVEMAEHLVSTSTKGNLSAIKMELYGGTYQKLVTGKSRAKL</sequence>
<evidence type="ECO:0000259" key="2">
    <source>
        <dbReference type="Pfam" id="PF16113"/>
    </source>
</evidence>
<reference evidence="3" key="2">
    <citation type="submission" date="2021-04" db="EMBL/GenBank/DDBJ databases">
        <authorList>
            <person name="Podell S."/>
        </authorList>
    </citation>
    <scope>NUCLEOTIDE SEQUENCE</scope>
    <source>
        <strain evidence="3">Hildebrandi</strain>
    </source>
</reference>
<dbReference type="PANTHER" id="PTHR11941:SF75">
    <property type="entry name" value="ENOYL-COA HYDRATASE_ISOMERASE FAMILY PROTEIN"/>
    <property type="match status" value="1"/>
</dbReference>
<dbReference type="AlphaFoldDB" id="A0A9K3L3I1"/>